<organism evidence="2 3">
    <name type="scientific">Paracandidimonas soli</name>
    <dbReference type="NCBI Taxonomy" id="1917182"/>
    <lineage>
        <taxon>Bacteria</taxon>
        <taxon>Pseudomonadati</taxon>
        <taxon>Pseudomonadota</taxon>
        <taxon>Betaproteobacteria</taxon>
        <taxon>Burkholderiales</taxon>
        <taxon>Alcaligenaceae</taxon>
        <taxon>Paracandidimonas</taxon>
    </lineage>
</organism>
<sequence length="120" mass="13475">MRAYNSTLKPSAKPMKRSPMRKRSNKRAATKSERQHMSAQSEAGCILCRFLGHGNTPAEIHHIRHGMGVGQRNNHLMTIPLCPEHHRGATGYHGLGRRAFERMYGVTELELLGMTQKEAA</sequence>
<feature type="region of interest" description="Disordered" evidence="1">
    <location>
        <begin position="1"/>
        <end position="40"/>
    </location>
</feature>
<evidence type="ECO:0000313" key="2">
    <source>
        <dbReference type="EMBL" id="TCU91610.1"/>
    </source>
</evidence>
<dbReference type="Proteomes" id="UP000294692">
    <property type="component" value="Unassembled WGS sequence"/>
</dbReference>
<protein>
    <submittedName>
        <fullName evidence="2">Phage RecA-dependent nuclease</fullName>
    </submittedName>
</protein>
<accession>A0A4R3UM73</accession>
<reference evidence="2 3" key="1">
    <citation type="submission" date="2019-03" db="EMBL/GenBank/DDBJ databases">
        <title>Genomic Encyclopedia of Type Strains, Phase IV (KMG-IV): sequencing the most valuable type-strain genomes for metagenomic binning, comparative biology and taxonomic classification.</title>
        <authorList>
            <person name="Goeker M."/>
        </authorList>
    </citation>
    <scope>NUCLEOTIDE SEQUENCE [LARGE SCALE GENOMIC DNA]</scope>
    <source>
        <strain evidence="2 3">DSM 100048</strain>
    </source>
</reference>
<dbReference type="Pfam" id="PF16786">
    <property type="entry name" value="RecA_dep_nuc"/>
    <property type="match status" value="1"/>
</dbReference>
<dbReference type="OrthoDB" id="8966986at2"/>
<evidence type="ECO:0000313" key="3">
    <source>
        <dbReference type="Proteomes" id="UP000294692"/>
    </source>
</evidence>
<feature type="compositionally biased region" description="Basic residues" evidence="1">
    <location>
        <begin position="14"/>
        <end position="29"/>
    </location>
</feature>
<dbReference type="Gene3D" id="3.30.40.190">
    <property type="match status" value="1"/>
</dbReference>
<comment type="caution">
    <text evidence="2">The sequence shown here is derived from an EMBL/GenBank/DDBJ whole genome shotgun (WGS) entry which is preliminary data.</text>
</comment>
<gene>
    <name evidence="2" type="ORF">EV686_1176</name>
</gene>
<dbReference type="RefSeq" id="WP_132478389.1">
    <property type="nucleotide sequence ID" value="NZ_JBHRVM010000001.1"/>
</dbReference>
<proteinExistence type="predicted"/>
<dbReference type="InterPro" id="IPR031875">
    <property type="entry name" value="RecA_dep_nuc"/>
</dbReference>
<name>A0A4R3UM73_9BURK</name>
<evidence type="ECO:0000256" key="1">
    <source>
        <dbReference type="SAM" id="MobiDB-lite"/>
    </source>
</evidence>
<dbReference type="EMBL" id="SMBX01000017">
    <property type="protein sequence ID" value="TCU91610.1"/>
    <property type="molecule type" value="Genomic_DNA"/>
</dbReference>
<dbReference type="AlphaFoldDB" id="A0A4R3UM73"/>
<keyword evidence="3" id="KW-1185">Reference proteome</keyword>